<sequence length="523" mass="59011">MEPASLTAGLQQAGYATPAAVAVISLVSSVYFMKKLVVNKEKANCNLRLVPAVPGLPVIGNLLQLTEKKPHKTFANWVETYGPMYSIKTGSSSVIVVNTTDLAKEAMVTKFSSMPTRKLPKSLSVLSMDKTMVALADYDDYYKMVKRHLLTNMLSPSAQKRHISNRDVMVDNLSARLSVHTKSHPEQALDFRKTFESELFGLSMKQGIGKDVECIYVEELGATFSKEEIFRILVLDPMEGAIEVDWRDFFPYLSWIPNHGYEDKVVHTHHRKQTVMNALIKEQKQRIASGKVIDCYLDYLLSEAKNLTDLQMLVLIWETIVETSDTTLVTSEWAMYELAKNPDLQERLFREIQTVCGSEKLTEQHLSKIPYLSAVFHETLRRHSAVPILPFRHVGVDTELGGYHIPAGTEIAVNVYGCNMDSEKWERPEEWSPERFLNGKSDPMELHKTMAFGMGKRACAGALQAMLIACTSIGRMVQQFAWRIKEGEEDKVDTMSLTSKKLEPLQVFIKSRQGVGENEIHIG</sequence>
<keyword evidence="4" id="KW-1133">Transmembrane helix</keyword>
<dbReference type="GO" id="GO:0009686">
    <property type="term" value="P:gibberellin biosynthetic process"/>
    <property type="evidence" value="ECO:0007669"/>
    <property type="project" value="InterPro"/>
</dbReference>
<dbReference type="InterPro" id="IPR001128">
    <property type="entry name" value="Cyt_P450"/>
</dbReference>
<dbReference type="Proteomes" id="UP001497516">
    <property type="component" value="Chromosome 3"/>
</dbReference>
<dbReference type="Pfam" id="PF00067">
    <property type="entry name" value="p450"/>
    <property type="match status" value="1"/>
</dbReference>
<dbReference type="InterPro" id="IPR017972">
    <property type="entry name" value="Cyt_P450_CS"/>
</dbReference>
<comment type="cofactor">
    <cofactor evidence="6">
        <name>heme</name>
        <dbReference type="ChEBI" id="CHEBI:30413"/>
    </cofactor>
</comment>
<keyword evidence="7" id="KW-0503">Monooxygenase</keyword>
<dbReference type="GO" id="GO:0009707">
    <property type="term" value="C:chloroplast outer membrane"/>
    <property type="evidence" value="ECO:0007669"/>
    <property type="project" value="TreeGrafter"/>
</dbReference>
<dbReference type="GO" id="GO:0020037">
    <property type="term" value="F:heme binding"/>
    <property type="evidence" value="ECO:0007669"/>
    <property type="project" value="InterPro"/>
</dbReference>
<dbReference type="PANTHER" id="PTHR47283:SF1">
    <property type="entry name" value="ENT-KAURENE OXIDASE, CHLOROPLASTIC"/>
    <property type="match status" value="1"/>
</dbReference>
<evidence type="ECO:0000256" key="3">
    <source>
        <dbReference type="ARBA" id="ARBA00022692"/>
    </source>
</evidence>
<feature type="binding site" description="axial binding residue" evidence="6">
    <location>
        <position position="459"/>
    </location>
    <ligand>
        <name>heme</name>
        <dbReference type="ChEBI" id="CHEBI:30413"/>
    </ligand>
    <ligandPart>
        <name>Fe</name>
        <dbReference type="ChEBI" id="CHEBI:18248"/>
    </ligandPart>
</feature>
<dbReference type="InterPro" id="IPR002401">
    <property type="entry name" value="Cyt_P450_E_grp-I"/>
</dbReference>
<dbReference type="SUPFAM" id="SSF48264">
    <property type="entry name" value="Cytochrome P450"/>
    <property type="match status" value="1"/>
</dbReference>
<name>A0AAV2DYR2_9ROSI</name>
<keyword evidence="9" id="KW-1185">Reference proteome</keyword>
<evidence type="ECO:0008006" key="10">
    <source>
        <dbReference type="Google" id="ProtNLM"/>
    </source>
</evidence>
<dbReference type="GO" id="GO:0005506">
    <property type="term" value="F:iron ion binding"/>
    <property type="evidence" value="ECO:0007669"/>
    <property type="project" value="InterPro"/>
</dbReference>
<keyword evidence="6 7" id="KW-0479">Metal-binding</keyword>
<dbReference type="InterPro" id="IPR036396">
    <property type="entry name" value="Cyt_P450_sf"/>
</dbReference>
<dbReference type="PROSITE" id="PS00086">
    <property type="entry name" value="CYTOCHROME_P450"/>
    <property type="match status" value="1"/>
</dbReference>
<gene>
    <name evidence="8" type="ORF">LTRI10_LOCUS20186</name>
</gene>
<dbReference type="Gene3D" id="1.10.630.10">
    <property type="entry name" value="Cytochrome P450"/>
    <property type="match status" value="1"/>
</dbReference>
<reference evidence="8 9" key="1">
    <citation type="submission" date="2024-04" db="EMBL/GenBank/DDBJ databases">
        <authorList>
            <person name="Fracassetti M."/>
        </authorList>
    </citation>
    <scope>NUCLEOTIDE SEQUENCE [LARGE SCALE GENOMIC DNA]</scope>
</reference>
<keyword evidence="6 7" id="KW-0408">Iron</keyword>
<organism evidence="8 9">
    <name type="scientific">Linum trigynum</name>
    <dbReference type="NCBI Taxonomy" id="586398"/>
    <lineage>
        <taxon>Eukaryota</taxon>
        <taxon>Viridiplantae</taxon>
        <taxon>Streptophyta</taxon>
        <taxon>Embryophyta</taxon>
        <taxon>Tracheophyta</taxon>
        <taxon>Spermatophyta</taxon>
        <taxon>Magnoliopsida</taxon>
        <taxon>eudicotyledons</taxon>
        <taxon>Gunneridae</taxon>
        <taxon>Pentapetalae</taxon>
        <taxon>rosids</taxon>
        <taxon>fabids</taxon>
        <taxon>Malpighiales</taxon>
        <taxon>Linaceae</taxon>
        <taxon>Linum</taxon>
    </lineage>
</organism>
<dbReference type="InterPro" id="IPR044225">
    <property type="entry name" value="KO_chloroplastic"/>
</dbReference>
<comment type="similarity">
    <text evidence="2 7">Belongs to the cytochrome P450 family.</text>
</comment>
<evidence type="ECO:0000313" key="8">
    <source>
        <dbReference type="EMBL" id="CAL1378614.1"/>
    </source>
</evidence>
<dbReference type="GO" id="GO:0052615">
    <property type="term" value="F:ent-kaurene oxidase activity"/>
    <property type="evidence" value="ECO:0007669"/>
    <property type="project" value="InterPro"/>
</dbReference>
<dbReference type="PANTHER" id="PTHR47283">
    <property type="entry name" value="ENT-KAURENE OXIDASE, CHLOROPLASTIC"/>
    <property type="match status" value="1"/>
</dbReference>
<keyword evidence="7" id="KW-0560">Oxidoreductase</keyword>
<evidence type="ECO:0000256" key="1">
    <source>
        <dbReference type="ARBA" id="ARBA00004167"/>
    </source>
</evidence>
<evidence type="ECO:0000256" key="6">
    <source>
        <dbReference type="PIRSR" id="PIRSR602401-1"/>
    </source>
</evidence>
<dbReference type="GO" id="GO:0010241">
    <property type="term" value="P:ent-kaurene oxidation to kaurenoic acid"/>
    <property type="evidence" value="ECO:0007669"/>
    <property type="project" value="InterPro"/>
</dbReference>
<dbReference type="PRINTS" id="PR00385">
    <property type="entry name" value="P450"/>
</dbReference>
<keyword evidence="3" id="KW-0812">Transmembrane</keyword>
<dbReference type="AlphaFoldDB" id="A0AAV2DYR2"/>
<evidence type="ECO:0000256" key="2">
    <source>
        <dbReference type="ARBA" id="ARBA00010617"/>
    </source>
</evidence>
<accession>A0AAV2DYR2</accession>
<evidence type="ECO:0000256" key="4">
    <source>
        <dbReference type="ARBA" id="ARBA00022989"/>
    </source>
</evidence>
<keyword evidence="6 7" id="KW-0349">Heme</keyword>
<evidence type="ECO:0000256" key="5">
    <source>
        <dbReference type="ARBA" id="ARBA00023136"/>
    </source>
</evidence>
<evidence type="ECO:0000256" key="7">
    <source>
        <dbReference type="RuleBase" id="RU000461"/>
    </source>
</evidence>
<dbReference type="GO" id="GO:0016709">
    <property type="term" value="F:oxidoreductase activity, acting on paired donors, with incorporation or reduction of molecular oxygen, NAD(P)H as one donor, and incorporation of one atom of oxygen"/>
    <property type="evidence" value="ECO:0007669"/>
    <property type="project" value="TreeGrafter"/>
</dbReference>
<protein>
    <recommendedName>
        <fullName evidence="10">Ent-kaurene oxidase</fullName>
    </recommendedName>
</protein>
<evidence type="ECO:0000313" key="9">
    <source>
        <dbReference type="Proteomes" id="UP001497516"/>
    </source>
</evidence>
<dbReference type="CDD" id="cd11075">
    <property type="entry name" value="CYP77_89"/>
    <property type="match status" value="1"/>
</dbReference>
<keyword evidence="5" id="KW-0472">Membrane</keyword>
<dbReference type="EMBL" id="OZ034816">
    <property type="protein sequence ID" value="CAL1378614.1"/>
    <property type="molecule type" value="Genomic_DNA"/>
</dbReference>
<dbReference type="PRINTS" id="PR00463">
    <property type="entry name" value="EP450I"/>
</dbReference>
<comment type="subcellular location">
    <subcellularLocation>
        <location evidence="1">Membrane</location>
        <topology evidence="1">Single-pass membrane protein</topology>
    </subcellularLocation>
</comment>
<dbReference type="GO" id="GO:0005783">
    <property type="term" value="C:endoplasmic reticulum"/>
    <property type="evidence" value="ECO:0007669"/>
    <property type="project" value="TreeGrafter"/>
</dbReference>
<proteinExistence type="inferred from homology"/>